<comment type="caution">
    <text evidence="2">The sequence shown here is derived from an EMBL/GenBank/DDBJ whole genome shotgun (WGS) entry which is preliminary data.</text>
</comment>
<keyword evidence="3" id="KW-1185">Reference proteome</keyword>
<protein>
    <submittedName>
        <fullName evidence="2">Uncharacterized protein</fullName>
    </submittedName>
</protein>
<dbReference type="RefSeq" id="WP_129048715.1">
    <property type="nucleotide sequence ID" value="NZ_SDHX01000002.1"/>
</dbReference>
<name>A0A4Q1C421_9BACT</name>
<evidence type="ECO:0000256" key="1">
    <source>
        <dbReference type="SAM" id="SignalP"/>
    </source>
</evidence>
<evidence type="ECO:0000313" key="2">
    <source>
        <dbReference type="EMBL" id="RXK53127.1"/>
    </source>
</evidence>
<proteinExistence type="predicted"/>
<gene>
    <name evidence="2" type="ORF">ESB00_15575</name>
</gene>
<evidence type="ECO:0000313" key="3">
    <source>
        <dbReference type="Proteomes" id="UP000290218"/>
    </source>
</evidence>
<dbReference type="OrthoDB" id="9890561at2"/>
<feature type="chain" id="PRO_5020917465" evidence="1">
    <location>
        <begin position="32"/>
        <end position="177"/>
    </location>
</feature>
<dbReference type="AlphaFoldDB" id="A0A4Q1C421"/>
<dbReference type="EMBL" id="SDHX01000002">
    <property type="protein sequence ID" value="RXK53127.1"/>
    <property type="molecule type" value="Genomic_DNA"/>
</dbReference>
<accession>A0A4Q1C421</accession>
<reference evidence="2 3" key="1">
    <citation type="submission" date="2019-01" db="EMBL/GenBank/DDBJ databases">
        <title>Lacunisphaera sp. strain TWA-58.</title>
        <authorList>
            <person name="Chen W.-M."/>
        </authorList>
    </citation>
    <scope>NUCLEOTIDE SEQUENCE [LARGE SCALE GENOMIC DNA]</scope>
    <source>
        <strain evidence="2 3">TWA-58</strain>
    </source>
</reference>
<sequence length="177" mass="19173">MHAATAPSWFRRLFLFVTLAVAGLAVSTLQAAPVSVGGTYEGEGTVVSAKPAYDGPVSLRALLALEFDHARGLKAHGGIAQVEIVQEERSLKIVTKNTEGRQEWTSEWTRNGGFQATDEEVKFLIRAKRGGDEVFMFTLSPASNGAAVTVKIQRIENTMTGPLGHDVGVFLFLRARE</sequence>
<keyword evidence="1" id="KW-0732">Signal</keyword>
<dbReference type="Proteomes" id="UP000290218">
    <property type="component" value="Unassembled WGS sequence"/>
</dbReference>
<organism evidence="2 3">
    <name type="scientific">Oleiharenicola lentus</name>
    <dbReference type="NCBI Taxonomy" id="2508720"/>
    <lineage>
        <taxon>Bacteria</taxon>
        <taxon>Pseudomonadati</taxon>
        <taxon>Verrucomicrobiota</taxon>
        <taxon>Opitutia</taxon>
        <taxon>Opitutales</taxon>
        <taxon>Opitutaceae</taxon>
        <taxon>Oleiharenicola</taxon>
    </lineage>
</organism>
<feature type="signal peptide" evidence="1">
    <location>
        <begin position="1"/>
        <end position="31"/>
    </location>
</feature>